<name>A0ABV9K5X0_9PORP</name>
<organism evidence="1 2">
    <name type="scientific">Falsiporphyromonas endometrii</name>
    <dbReference type="NCBI Taxonomy" id="1387297"/>
    <lineage>
        <taxon>Bacteria</taxon>
        <taxon>Pseudomonadati</taxon>
        <taxon>Bacteroidota</taxon>
        <taxon>Bacteroidia</taxon>
        <taxon>Bacteroidales</taxon>
        <taxon>Porphyromonadaceae</taxon>
        <taxon>Falsiporphyromonas</taxon>
    </lineage>
</organism>
<protein>
    <submittedName>
        <fullName evidence="1">Uncharacterized protein</fullName>
    </submittedName>
</protein>
<accession>A0ABV9K5X0</accession>
<comment type="caution">
    <text evidence="1">The sequence shown here is derived from an EMBL/GenBank/DDBJ whole genome shotgun (WGS) entry which is preliminary data.</text>
</comment>
<proteinExistence type="predicted"/>
<dbReference type="RefSeq" id="WP_380077593.1">
    <property type="nucleotide sequence ID" value="NZ_JBHSGO010000040.1"/>
</dbReference>
<sequence>METVILLTLLLIGILLGGKLLRTGKLCPAPSKQITLEAGIEIKALGTRFLQAVKLAKEESYLLNIITIHNAPKGAQTAPFYTKIHTYRG</sequence>
<evidence type="ECO:0000313" key="2">
    <source>
        <dbReference type="Proteomes" id="UP001596020"/>
    </source>
</evidence>
<evidence type="ECO:0000313" key="1">
    <source>
        <dbReference type="EMBL" id="MFC4665449.1"/>
    </source>
</evidence>
<keyword evidence="2" id="KW-1185">Reference proteome</keyword>
<gene>
    <name evidence="1" type="ORF">ACFO3G_02295</name>
</gene>
<dbReference type="EMBL" id="JBHSGO010000040">
    <property type="protein sequence ID" value="MFC4665449.1"/>
    <property type="molecule type" value="Genomic_DNA"/>
</dbReference>
<reference evidence="2" key="1">
    <citation type="journal article" date="2019" name="Int. J. Syst. Evol. Microbiol.">
        <title>The Global Catalogue of Microorganisms (GCM) 10K type strain sequencing project: providing services to taxonomists for standard genome sequencing and annotation.</title>
        <authorList>
            <consortium name="The Broad Institute Genomics Platform"/>
            <consortium name="The Broad Institute Genome Sequencing Center for Infectious Disease"/>
            <person name="Wu L."/>
            <person name="Ma J."/>
        </authorList>
    </citation>
    <scope>NUCLEOTIDE SEQUENCE [LARGE SCALE GENOMIC DNA]</scope>
    <source>
        <strain evidence="2">CGMCC 4.7357</strain>
    </source>
</reference>
<dbReference type="Proteomes" id="UP001596020">
    <property type="component" value="Unassembled WGS sequence"/>
</dbReference>